<keyword evidence="3" id="KW-1188">Viral release from host cell</keyword>
<evidence type="ECO:0000256" key="5">
    <source>
        <dbReference type="ARBA" id="ARBA00022695"/>
    </source>
</evidence>
<evidence type="ECO:0000256" key="1">
    <source>
        <dbReference type="ARBA" id="ARBA00002180"/>
    </source>
</evidence>
<dbReference type="GO" id="GO:0005524">
    <property type="term" value="F:ATP binding"/>
    <property type="evidence" value="ECO:0007669"/>
    <property type="project" value="UniProtKB-KW"/>
</dbReference>
<dbReference type="GO" id="GO:0006310">
    <property type="term" value="P:DNA recombination"/>
    <property type="evidence" value="ECO:0007669"/>
    <property type="project" value="UniProtKB-KW"/>
</dbReference>
<evidence type="ECO:0000256" key="19">
    <source>
        <dbReference type="ARBA" id="ARBA00048173"/>
    </source>
</evidence>
<keyword evidence="18" id="KW-0233">DNA recombination</keyword>
<evidence type="ECO:0000256" key="4">
    <source>
        <dbReference type="ARBA" id="ARBA00022670"/>
    </source>
</evidence>
<keyword evidence="10" id="KW-0378">Hydrolase</keyword>
<keyword evidence="14" id="KW-0229">DNA integration</keyword>
<dbReference type="OrthoDB" id="3344688at2759"/>
<dbReference type="GO" id="GO:0006508">
    <property type="term" value="P:proteolysis"/>
    <property type="evidence" value="ECO:0007669"/>
    <property type="project" value="UniProtKB-KW"/>
</dbReference>
<evidence type="ECO:0000256" key="14">
    <source>
        <dbReference type="ARBA" id="ARBA00022908"/>
    </source>
</evidence>
<dbReference type="GO" id="GO:0003887">
    <property type="term" value="F:DNA-directed DNA polymerase activity"/>
    <property type="evidence" value="ECO:0007669"/>
    <property type="project" value="UniProtKB-KW"/>
</dbReference>
<dbReference type="Proteomes" id="UP000518752">
    <property type="component" value="Unassembled WGS sequence"/>
</dbReference>
<gene>
    <name evidence="23" type="ORF">D9757_013116</name>
</gene>
<keyword evidence="5" id="KW-0548">Nucleotidyltransferase</keyword>
<keyword evidence="13" id="KW-0694">RNA-binding</keyword>
<evidence type="ECO:0000256" key="16">
    <source>
        <dbReference type="ARBA" id="ARBA00022932"/>
    </source>
</evidence>
<feature type="domain" description="Integrase catalytic" evidence="22">
    <location>
        <begin position="1440"/>
        <end position="1608"/>
    </location>
</feature>
<evidence type="ECO:0000256" key="11">
    <source>
        <dbReference type="ARBA" id="ARBA00022840"/>
    </source>
</evidence>
<keyword evidence="2" id="KW-0815">Transposition</keyword>
<dbReference type="GO" id="GO:0015074">
    <property type="term" value="P:DNA integration"/>
    <property type="evidence" value="ECO:0007669"/>
    <property type="project" value="UniProtKB-KW"/>
</dbReference>
<keyword evidence="12" id="KW-0460">Magnesium</keyword>
<feature type="region of interest" description="Disordered" evidence="21">
    <location>
        <begin position="55"/>
        <end position="75"/>
    </location>
</feature>
<evidence type="ECO:0000256" key="20">
    <source>
        <dbReference type="ARBA" id="ARBA00049244"/>
    </source>
</evidence>
<accession>A0A8H5LV59</accession>
<keyword evidence="17" id="KW-0917">Virion maturation</keyword>
<dbReference type="GO" id="GO:0032196">
    <property type="term" value="P:transposition"/>
    <property type="evidence" value="ECO:0007669"/>
    <property type="project" value="UniProtKB-KW"/>
</dbReference>
<dbReference type="Pfam" id="PF22936">
    <property type="entry name" value="Pol_BBD"/>
    <property type="match status" value="2"/>
</dbReference>
<comment type="catalytic activity">
    <reaction evidence="20">
        <text>DNA(n) + a 2'-deoxyribonucleoside 5'-triphosphate = DNA(n+1) + diphosphate</text>
        <dbReference type="Rhea" id="RHEA:22508"/>
        <dbReference type="Rhea" id="RHEA-COMP:17339"/>
        <dbReference type="Rhea" id="RHEA-COMP:17340"/>
        <dbReference type="ChEBI" id="CHEBI:33019"/>
        <dbReference type="ChEBI" id="CHEBI:61560"/>
        <dbReference type="ChEBI" id="CHEBI:173112"/>
        <dbReference type="EC" id="2.7.7.7"/>
    </reaction>
</comment>
<dbReference type="InterPro" id="IPR057670">
    <property type="entry name" value="SH3_retrovirus"/>
</dbReference>
<evidence type="ECO:0000256" key="21">
    <source>
        <dbReference type="SAM" id="MobiDB-lite"/>
    </source>
</evidence>
<name>A0A8H5LV59_9AGAR</name>
<dbReference type="PANTHER" id="PTHR42648">
    <property type="entry name" value="TRANSPOSASE, PUTATIVE-RELATED"/>
    <property type="match status" value="1"/>
</dbReference>
<dbReference type="EMBL" id="JAACJN010000121">
    <property type="protein sequence ID" value="KAF5370491.1"/>
    <property type="molecule type" value="Genomic_DNA"/>
</dbReference>
<keyword evidence="15" id="KW-0695">RNA-directed DNA polymerase</keyword>
<evidence type="ECO:0000256" key="9">
    <source>
        <dbReference type="ARBA" id="ARBA00022759"/>
    </source>
</evidence>
<dbReference type="InterPro" id="IPR025724">
    <property type="entry name" value="GAG-pre-integrase_dom"/>
</dbReference>
<evidence type="ECO:0000256" key="8">
    <source>
        <dbReference type="ARBA" id="ARBA00022741"/>
    </source>
</evidence>
<comment type="function">
    <text evidence="1">The aspartyl protease (PR) mediates the proteolytic cleavages of the Gag and Gag-Pol polyproteins after assembly of the VLP.</text>
</comment>
<dbReference type="Pfam" id="PF13976">
    <property type="entry name" value="gag_pre-integrs"/>
    <property type="match status" value="1"/>
</dbReference>
<dbReference type="PROSITE" id="PS50994">
    <property type="entry name" value="INTEGRASE"/>
    <property type="match status" value="2"/>
</dbReference>
<keyword evidence="16" id="KW-0808">Transferase</keyword>
<dbReference type="InterPro" id="IPR001584">
    <property type="entry name" value="Integrase_cat-core"/>
</dbReference>
<dbReference type="GO" id="GO:0005634">
    <property type="term" value="C:nucleus"/>
    <property type="evidence" value="ECO:0007669"/>
    <property type="project" value="UniProtKB-ARBA"/>
</dbReference>
<keyword evidence="9" id="KW-0255">Endonuclease</keyword>
<dbReference type="InterPro" id="IPR039537">
    <property type="entry name" value="Retrotran_Ty1/copia-like"/>
</dbReference>
<evidence type="ECO:0000256" key="13">
    <source>
        <dbReference type="ARBA" id="ARBA00022884"/>
    </source>
</evidence>
<keyword evidence="11" id="KW-0067">ATP-binding</keyword>
<evidence type="ECO:0000256" key="18">
    <source>
        <dbReference type="ARBA" id="ARBA00023172"/>
    </source>
</evidence>
<evidence type="ECO:0000259" key="22">
    <source>
        <dbReference type="PROSITE" id="PS50994"/>
    </source>
</evidence>
<evidence type="ECO:0000256" key="3">
    <source>
        <dbReference type="ARBA" id="ARBA00022612"/>
    </source>
</evidence>
<proteinExistence type="predicted"/>
<evidence type="ECO:0000313" key="24">
    <source>
        <dbReference type="Proteomes" id="UP000518752"/>
    </source>
</evidence>
<organism evidence="23 24">
    <name type="scientific">Collybiopsis confluens</name>
    <dbReference type="NCBI Taxonomy" id="2823264"/>
    <lineage>
        <taxon>Eukaryota</taxon>
        <taxon>Fungi</taxon>
        <taxon>Dikarya</taxon>
        <taxon>Basidiomycota</taxon>
        <taxon>Agaricomycotina</taxon>
        <taxon>Agaricomycetes</taxon>
        <taxon>Agaricomycetidae</taxon>
        <taxon>Agaricales</taxon>
        <taxon>Marasmiineae</taxon>
        <taxon>Omphalotaceae</taxon>
        <taxon>Collybiopsis</taxon>
    </lineage>
</organism>
<evidence type="ECO:0000256" key="2">
    <source>
        <dbReference type="ARBA" id="ARBA00022578"/>
    </source>
</evidence>
<dbReference type="SUPFAM" id="SSF53098">
    <property type="entry name" value="Ribonuclease H-like"/>
    <property type="match status" value="2"/>
</dbReference>
<keyword evidence="16" id="KW-0239">DNA-directed DNA polymerase</keyword>
<evidence type="ECO:0000256" key="12">
    <source>
        <dbReference type="ARBA" id="ARBA00022842"/>
    </source>
</evidence>
<dbReference type="InterPro" id="IPR054722">
    <property type="entry name" value="PolX-like_BBD"/>
</dbReference>
<keyword evidence="24" id="KW-1185">Reference proteome</keyword>
<reference evidence="23 24" key="1">
    <citation type="journal article" date="2020" name="ISME J.">
        <title>Uncovering the hidden diversity of litter-decomposition mechanisms in mushroom-forming fungi.</title>
        <authorList>
            <person name="Floudas D."/>
            <person name="Bentzer J."/>
            <person name="Ahren D."/>
            <person name="Johansson T."/>
            <person name="Persson P."/>
            <person name="Tunlid A."/>
        </authorList>
    </citation>
    <scope>NUCLEOTIDE SEQUENCE [LARGE SCALE GENOMIC DNA]</scope>
    <source>
        <strain evidence="23 24">CBS 406.79</strain>
    </source>
</reference>
<protein>
    <recommendedName>
        <fullName evidence="22">Integrase catalytic domain-containing protein</fullName>
    </recommendedName>
</protein>
<comment type="catalytic activity">
    <reaction evidence="19">
        <text>DNA(n) + a 2'-deoxyribonucleoside 5'-triphosphate = DNA(n+1) + diphosphate</text>
        <dbReference type="Rhea" id="RHEA:22508"/>
        <dbReference type="Rhea" id="RHEA-COMP:17339"/>
        <dbReference type="Rhea" id="RHEA-COMP:17340"/>
        <dbReference type="ChEBI" id="CHEBI:33019"/>
        <dbReference type="ChEBI" id="CHEBI:61560"/>
        <dbReference type="ChEBI" id="CHEBI:173112"/>
        <dbReference type="EC" id="2.7.7.49"/>
    </reaction>
</comment>
<dbReference type="Gene3D" id="3.30.420.10">
    <property type="entry name" value="Ribonuclease H-like superfamily/Ribonuclease H"/>
    <property type="match status" value="2"/>
</dbReference>
<dbReference type="InterPro" id="IPR012337">
    <property type="entry name" value="RNaseH-like_sf"/>
</dbReference>
<evidence type="ECO:0000256" key="10">
    <source>
        <dbReference type="ARBA" id="ARBA00022801"/>
    </source>
</evidence>
<dbReference type="PANTHER" id="PTHR42648:SF11">
    <property type="entry name" value="TRANSPOSON TY4-P GAG-POL POLYPROTEIN"/>
    <property type="match status" value="1"/>
</dbReference>
<evidence type="ECO:0000256" key="17">
    <source>
        <dbReference type="ARBA" id="ARBA00023113"/>
    </source>
</evidence>
<keyword evidence="4" id="KW-0645">Protease</keyword>
<dbReference type="InterPro" id="IPR036397">
    <property type="entry name" value="RNaseH_sf"/>
</dbReference>
<dbReference type="GO" id="GO:0046872">
    <property type="term" value="F:metal ion binding"/>
    <property type="evidence" value="ECO:0007669"/>
    <property type="project" value="UniProtKB-KW"/>
</dbReference>
<dbReference type="GO" id="GO:0004519">
    <property type="term" value="F:endonuclease activity"/>
    <property type="evidence" value="ECO:0007669"/>
    <property type="project" value="UniProtKB-KW"/>
</dbReference>
<sequence length="1978" mass="221689">MVYQLPFRSLPNLIAFTEDRQLSGISNWAVFRDHLKSTARSTGLFGYLDGSIQPASSNPTGATSTPTAQTPINSRTPSVEEWELRDGRLAGIIYQNIKDPRSIGVTEDMTSNAMWLKLISEYETKSAAAQALAKERIQQLKYSPGTPFEDYFKQLEALRKSANDVGCSIQDEDLRTRFLTSLSNENLWILQNHGARLYSDLKRTLIEYDMMVESSNAVEVKSVIPNALAVLGHESYPVLNARGGDVDNIKILAVPSIVKENKLDIPTYLDSAASHWCIRNQQRFIKYTPSKAVGQMAEEGNKGSFNIEGYGIAEISIRTSEGSVNCLQFPAKHVPSFGMNLISIPAMDQKGLRGEWGNGRFLVKDPASGKVVVDGYLAARRGGNGLYRVTVVDELDSSHRSSPSTLNSPSSTFVLASTRNRSSRAKPCSLAMWHTRFGHADVNMIRLMAKRKLVDGLEVTDFELCGKCEPCLYAKAKRLPFDDVVIPSSEPLDRVSLDLWGPSRTKSLGGANYMLLICDDGTGIPFPYFSPNKEGQSILKYIQDFVEMAERQTGRKVKVFRVDMGREFDNKLMDGWCAERGILIEKVPKASSAANGQVERANGTIISGVRSMLEDSDLDNRFWAEGSSSYCYIRGMIPTNRHPGQIPWEKWYEQSGKKVNVSHLRHWGCKVWVTDLDHIEGKLGRQSWEGRFVGYVGRRGYRVWDPVRKGIYPVRDVIFEEGMPRRTTGVIAQSNGPIFDLDVEPDQPIQIETEATTSVPDTTDTTPLVGADPEPPAAVDPLADIAPTLRRSARIRTPSSQQLLHLESQEEENRARDRAEDWANIVVLASTIKGGEVYIPKSFPEAMANADDWLPPMKKEFDSLVQRGCWTLIDRPKDARVMQGMWVYDIKVDGDGKLLKRKARYVARGDMQIPGVDFQKSWSMAPFFLNAFKHFGISDLHPIYTPLPPNFSLKRNEIQTAEDRAFMKDKHRRFVSALGLDWWYQDTRGGVKNDAPDASLPNLIAFTEDRQLSGISNWAVFRDHLKSTARSTGLFGYLDGSIQPASSNPTGATSTPTAQTPINSRTPSVEEWELRDGRLAGIIYQNIKDPRSIGVTEDMTSNAMWLKLISEYETKSAAAQALAKERIQQLKYSPGTPFEDYFKQLEALRKSANDVGCSIQDEDLRTRFLTSLSNENLWILQNHGARLYSDLKRTLIEYDMMVESSNAVEVKSVIPNALAVLGHESYPVLNARGGDVDNIKILAVPSIVKENKLDIPTYLDSAASHWCIRNQQRFIKYTPSKAVGQMAEEGNKGSFNIEGYGIAEISIRTSEGSVNCLQFPAKHVPSFGMNLISIPAMDQKGLRGEWGNGRFLVKDPASGKVVVDGYLAARRGGNGLYRVTVVDELDSSHRSSPSTLNSPSSTFRKLVDGLEVTDFELCGKCEPCLYAKAKRLPFDDVVIPSSEPLDRVSLDLWGPSRTKSLGGANYMLLICDDGTGIPFPYFSPNKEGQSILKYVQDFVEMAERQTGRKVKVFRVDMGREFDNKLMDGWCAERGILIEKVPKASSAANGQVERANGTIISGVRSMLEDSDLDNRFWAEGSSSYCYIRGMIPTNRHPGQIPWEKWYEQSGKKVNVSHLRHWGCKVWVTDLDHIEGKLGRQSWEGRFVGYVGRRGYRVWDPVRKGIYPVRDVIFEEGMPRRTTGVIAQSNGPIFDLDVEPDQPIQIETEATTSVPDTTDTTPLVGADPEPPAAVDPLADIAPTLRRSARIRTPSSQQLLHLESQEEENRARDRAEDWANIVVLASTIKGGEVYIPKSFPEAMANADDWLPPMKKEFDSLVQRGCWTLIDRPKDARVMQGMWVYDIKVDGDGKLLKRKARYVARGDMQIPGVDFQKSWSMAPFFLNAFKHFGISDLHPIYTPLPPNFSLKRNEIQTAEDRAFMKDKHRRFVSALGLDWWYQDTRGGVKNDAPDAFTYICWSYRRVVPQNFHLRSEVYGVLT</sequence>
<evidence type="ECO:0000256" key="7">
    <source>
        <dbReference type="ARBA" id="ARBA00022723"/>
    </source>
</evidence>
<dbReference type="GO" id="GO:0003723">
    <property type="term" value="F:RNA binding"/>
    <property type="evidence" value="ECO:0007669"/>
    <property type="project" value="UniProtKB-KW"/>
</dbReference>
<feature type="domain" description="Integrase catalytic" evidence="22">
    <location>
        <begin position="487"/>
        <end position="655"/>
    </location>
</feature>
<keyword evidence="7" id="KW-0479">Metal-binding</keyword>
<dbReference type="GO" id="GO:0003964">
    <property type="term" value="F:RNA-directed DNA polymerase activity"/>
    <property type="evidence" value="ECO:0007669"/>
    <property type="project" value="UniProtKB-KW"/>
</dbReference>
<dbReference type="GO" id="GO:0008233">
    <property type="term" value="F:peptidase activity"/>
    <property type="evidence" value="ECO:0007669"/>
    <property type="project" value="UniProtKB-KW"/>
</dbReference>
<evidence type="ECO:0000256" key="6">
    <source>
        <dbReference type="ARBA" id="ARBA00022722"/>
    </source>
</evidence>
<keyword evidence="8" id="KW-0547">Nucleotide-binding</keyword>
<dbReference type="Pfam" id="PF25597">
    <property type="entry name" value="SH3_retrovirus"/>
    <property type="match status" value="2"/>
</dbReference>
<evidence type="ECO:0000256" key="15">
    <source>
        <dbReference type="ARBA" id="ARBA00022918"/>
    </source>
</evidence>
<dbReference type="Pfam" id="PF14223">
    <property type="entry name" value="Retrotran_gag_2"/>
    <property type="match status" value="2"/>
</dbReference>
<feature type="region of interest" description="Disordered" evidence="21">
    <location>
        <begin position="1046"/>
        <end position="1067"/>
    </location>
</feature>
<keyword evidence="6" id="KW-0540">Nuclease</keyword>
<evidence type="ECO:0000313" key="23">
    <source>
        <dbReference type="EMBL" id="KAF5370491.1"/>
    </source>
</evidence>
<comment type="caution">
    <text evidence="23">The sequence shown here is derived from an EMBL/GenBank/DDBJ whole genome shotgun (WGS) entry which is preliminary data.</text>
</comment>